<dbReference type="EMBL" id="VTOY01000001">
    <property type="protein sequence ID" value="TYZ25035.1"/>
    <property type="molecule type" value="Genomic_DNA"/>
</dbReference>
<dbReference type="Gene3D" id="3.80.30.20">
    <property type="entry name" value="tm_1862 like domain"/>
    <property type="match status" value="1"/>
</dbReference>
<dbReference type="SMART" id="SM00729">
    <property type="entry name" value="Elp3"/>
    <property type="match status" value="1"/>
</dbReference>
<dbReference type="InterPro" id="IPR023404">
    <property type="entry name" value="rSAM_horseshoe"/>
</dbReference>
<dbReference type="InterPro" id="IPR058240">
    <property type="entry name" value="rSAM_sf"/>
</dbReference>
<organism evidence="2 3">
    <name type="scientific">Selenomonas ruminis</name>
    <dbReference type="NCBI Taxonomy" id="2593411"/>
    <lineage>
        <taxon>Bacteria</taxon>
        <taxon>Bacillati</taxon>
        <taxon>Bacillota</taxon>
        <taxon>Negativicutes</taxon>
        <taxon>Selenomonadales</taxon>
        <taxon>Selenomonadaceae</taxon>
        <taxon>Selenomonas</taxon>
    </lineage>
</organism>
<evidence type="ECO:0000313" key="3">
    <source>
        <dbReference type="Proteomes" id="UP000323646"/>
    </source>
</evidence>
<dbReference type="PROSITE" id="PS51918">
    <property type="entry name" value="RADICAL_SAM"/>
    <property type="match status" value="1"/>
</dbReference>
<proteinExistence type="predicted"/>
<protein>
    <submittedName>
        <fullName evidence="2">TIGR03960 family B12-binding radical SAM protein</fullName>
    </submittedName>
</protein>
<evidence type="ECO:0000259" key="1">
    <source>
        <dbReference type="PROSITE" id="PS51918"/>
    </source>
</evidence>
<dbReference type="InterPro" id="IPR045784">
    <property type="entry name" value="Radical_SAM_N2"/>
</dbReference>
<dbReference type="Proteomes" id="UP000323646">
    <property type="component" value="Unassembled WGS sequence"/>
</dbReference>
<feature type="domain" description="Radical SAM core" evidence="1">
    <location>
        <begin position="244"/>
        <end position="471"/>
    </location>
</feature>
<dbReference type="SFLD" id="SFLDS00029">
    <property type="entry name" value="Radical_SAM"/>
    <property type="match status" value="1"/>
</dbReference>
<dbReference type="OrthoDB" id="9806827at2"/>
<accession>A0A5D6WDD6</accession>
<dbReference type="CDD" id="cd01335">
    <property type="entry name" value="Radical_SAM"/>
    <property type="match status" value="1"/>
</dbReference>
<dbReference type="Pfam" id="PF19864">
    <property type="entry name" value="Radical_SAM_N2"/>
    <property type="match status" value="1"/>
</dbReference>
<evidence type="ECO:0000313" key="2">
    <source>
        <dbReference type="EMBL" id="TYZ25035.1"/>
    </source>
</evidence>
<dbReference type="InterPro" id="IPR007197">
    <property type="entry name" value="rSAM"/>
</dbReference>
<reference evidence="2 3" key="1">
    <citation type="submission" date="2019-08" db="EMBL/GenBank/DDBJ databases">
        <title>Selenomonas sp. mPRGC5 and Selenomonas sp. mPRGC8 isolated from ruminal fluid of dairy goat (Capra hircus).</title>
        <authorList>
            <person name="Poothong S."/>
            <person name="Nuengjamnong C."/>
            <person name="Tanasupawat S."/>
        </authorList>
    </citation>
    <scope>NUCLEOTIDE SEQUENCE [LARGE SCALE GENOMIC DNA]</scope>
    <source>
        <strain evidence="3">mPRGC5</strain>
    </source>
</reference>
<gene>
    <name evidence="2" type="ORF">FZ040_03130</name>
</gene>
<dbReference type="AlphaFoldDB" id="A0A5D6WDD6"/>
<name>A0A5D6WDD6_9FIRM</name>
<dbReference type="SUPFAM" id="SSF102114">
    <property type="entry name" value="Radical SAM enzymes"/>
    <property type="match status" value="1"/>
</dbReference>
<dbReference type="PANTHER" id="PTHR42731:SF5">
    <property type="entry name" value="RADICAL SAM DOMAIN PROTEIN"/>
    <property type="match status" value="1"/>
</dbReference>
<sequence length="575" mass="65398">MDFELKRELKELLAGERGYYRYPMGTRTPFALVYPNSYFVGMSNLGLHIIYELLNMRDDVACERVFLPERKEIKRYENTRTPLMSIENQTPLYEFSVIGFVLSFEMDYFNVLQMLELGKVKVKAADRGERDPLVIAGGPCATFNPEPLAGVIDAFIIGEGEVVMPALMDAWNEAKRQGMSRADMLRFIANVPGVYVPALYEHRYDDKGRLAAIEPLDGAPAKVTRQWVQDLDAHPAHTVVITDNTEFNFYLIETARGCGRHCRFCMAGYCFRRPRNRSLGVITREVKEALQYNKRIGLMGAAISDYPEINDLCKEILGEGLSMSVASFRADSVTQDLVDSLAQSGLKTLTMAPEAGSRRMRAVINKGIEEEHLFNAMEMGIDAGIRNFRLYIMIGLPFEQEEDIEAIIDLANRLKDYMEEKGAKGTLTLSVNPFIPKPFTPFQWKPMADRKYVEQAFKHMMQSLRKRKNIIVNVESPKEAYVQGVLARGDRRVADALLLAHELGGSKAFKRALKECGLSMDEYLYRERDEAELFPWEQLDMGFTREYLYEELEKADAQKPTIPCFDGCHRCGVCG</sequence>
<dbReference type="PANTHER" id="PTHR42731">
    <property type="entry name" value="SLL1084 PROTEIN"/>
    <property type="match status" value="1"/>
</dbReference>
<dbReference type="GO" id="GO:0003824">
    <property type="term" value="F:catalytic activity"/>
    <property type="evidence" value="ECO:0007669"/>
    <property type="project" value="InterPro"/>
</dbReference>
<dbReference type="InterPro" id="IPR023862">
    <property type="entry name" value="CHP03960_rSAM"/>
</dbReference>
<comment type="caution">
    <text evidence="2">The sequence shown here is derived from an EMBL/GenBank/DDBJ whole genome shotgun (WGS) entry which is preliminary data.</text>
</comment>
<dbReference type="InterPro" id="IPR006638">
    <property type="entry name" value="Elp3/MiaA/NifB-like_rSAM"/>
</dbReference>
<keyword evidence="3" id="KW-1185">Reference proteome</keyword>
<dbReference type="NCBIfam" id="TIGR03960">
    <property type="entry name" value="rSAM_fuse_unch"/>
    <property type="match status" value="1"/>
</dbReference>
<dbReference type="RefSeq" id="WP_149170652.1">
    <property type="nucleotide sequence ID" value="NZ_VTOY01000001.1"/>
</dbReference>
<dbReference type="GO" id="GO:0051536">
    <property type="term" value="F:iron-sulfur cluster binding"/>
    <property type="evidence" value="ECO:0007669"/>
    <property type="project" value="InterPro"/>
</dbReference>
<dbReference type="Gene3D" id="3.40.50.280">
    <property type="entry name" value="Cobalamin-binding domain"/>
    <property type="match status" value="1"/>
</dbReference>
<dbReference type="Pfam" id="PF04055">
    <property type="entry name" value="Radical_SAM"/>
    <property type="match status" value="1"/>
</dbReference>
<dbReference type="SFLD" id="SFLDG01082">
    <property type="entry name" value="B12-binding_domain_containing"/>
    <property type="match status" value="1"/>
</dbReference>